<evidence type="ECO:0000313" key="2">
    <source>
        <dbReference type="EMBL" id="SFV70977.1"/>
    </source>
</evidence>
<evidence type="ECO:0000259" key="1">
    <source>
        <dbReference type="Pfam" id="PF08376"/>
    </source>
</evidence>
<sequence>MRIFLLTLLLLVNLEAKSLFGNSTQAQTSKYVDNLKDLIIATQKTRGLTNSYLNGNTAAMLLVYRNRDNMKRAIGNMESYSLASDPVINSRATTISTALIKLNHRAFKQKPSKSFADYTDQIEQTLMLAQSVSKRFGKDLSPFAKESSSVMMETMLPMTEFTGRLRGLGAGIAAKGKVTKEEKEKIGVLIYQLTNANNKLQNQLNKIISQYSDKLPSTIKNELFSIDRKVVDYTSFAQKTLLKTPSKVNPDDYFNQGTDLISAIIKAYNTLDQAMLKDAKGWF</sequence>
<dbReference type="InterPro" id="IPR013587">
    <property type="entry name" value="Nitrate/nitrite_sensing"/>
</dbReference>
<feature type="domain" description="Nitrate/nitrite sensing protein" evidence="1">
    <location>
        <begin position="37"/>
        <end position="275"/>
    </location>
</feature>
<gene>
    <name evidence="2" type="ORF">MNB_SM-5-693</name>
</gene>
<reference evidence="2" key="1">
    <citation type="submission" date="2016-10" db="EMBL/GenBank/DDBJ databases">
        <authorList>
            <person name="de Groot N.N."/>
        </authorList>
    </citation>
    <scope>NUCLEOTIDE SEQUENCE</scope>
</reference>
<dbReference type="EMBL" id="FPHH01000166">
    <property type="protein sequence ID" value="SFV70977.1"/>
    <property type="molecule type" value="Genomic_DNA"/>
</dbReference>
<dbReference type="Pfam" id="PF08376">
    <property type="entry name" value="NIT"/>
    <property type="match status" value="1"/>
</dbReference>
<organism evidence="2">
    <name type="scientific">hydrothermal vent metagenome</name>
    <dbReference type="NCBI Taxonomy" id="652676"/>
    <lineage>
        <taxon>unclassified sequences</taxon>
        <taxon>metagenomes</taxon>
        <taxon>ecological metagenomes</taxon>
    </lineage>
</organism>
<dbReference type="AlphaFoldDB" id="A0A1W1CZ67"/>
<proteinExistence type="predicted"/>
<name>A0A1W1CZ67_9ZZZZ</name>
<protein>
    <submittedName>
        <fullName evidence="2">Methyl-accepting chemotaxis protein</fullName>
    </submittedName>
</protein>
<accession>A0A1W1CZ67</accession>